<dbReference type="PANTHER" id="PTHR38460">
    <property type="entry name" value="TAUTOMERASE YOLI-RELATED"/>
    <property type="match status" value="1"/>
</dbReference>
<dbReference type="InterPro" id="IPR037479">
    <property type="entry name" value="Tauto_MSAD"/>
</dbReference>
<dbReference type="RefSeq" id="WP_189569298.1">
    <property type="nucleotide sequence ID" value="NZ_BMXF01000011.1"/>
</dbReference>
<keyword evidence="2" id="KW-1185">Reference proteome</keyword>
<dbReference type="PANTHER" id="PTHR38460:SF1">
    <property type="entry name" value="TAUTOMERASE YOLI-RELATED"/>
    <property type="match status" value="1"/>
</dbReference>
<dbReference type="Pfam" id="PF14552">
    <property type="entry name" value="Tautomerase_2"/>
    <property type="match status" value="1"/>
</dbReference>
<sequence length="129" mass="14968">MAQVKIYGLQEHLAPIKTQISDCVHSCIVTAFQVPANKRFHRFFEMTKDNFHYPADRTERYTIIEISLFKGRSVQAKKYLYQLLFTRFEKDFSISPLDLEITLSETSPCNWGIRGKPGDELTLDYSIAV</sequence>
<gene>
    <name evidence="1" type="ORF">GCM10007390_51450</name>
</gene>
<comment type="caution">
    <text evidence="1">The sequence shown here is derived from an EMBL/GenBank/DDBJ whole genome shotgun (WGS) entry which is preliminary data.</text>
</comment>
<dbReference type="Gene3D" id="3.30.429.10">
    <property type="entry name" value="Macrophage Migration Inhibitory Factor"/>
    <property type="match status" value="1"/>
</dbReference>
<evidence type="ECO:0000313" key="2">
    <source>
        <dbReference type="Proteomes" id="UP000598271"/>
    </source>
</evidence>
<name>A0A8J3DEA5_9BACT</name>
<reference evidence="1 2" key="1">
    <citation type="journal article" date="2014" name="Int. J. Syst. Evol. Microbiol.">
        <title>Complete genome sequence of Corynebacterium casei LMG S-19264T (=DSM 44701T), isolated from a smear-ripened cheese.</title>
        <authorList>
            <consortium name="US DOE Joint Genome Institute (JGI-PGF)"/>
            <person name="Walter F."/>
            <person name="Albersmeier A."/>
            <person name="Kalinowski J."/>
            <person name="Ruckert C."/>
        </authorList>
    </citation>
    <scope>NUCLEOTIDE SEQUENCE [LARGE SCALE GENOMIC DNA]</scope>
    <source>
        <strain evidence="1 2">KCTC 12866</strain>
    </source>
</reference>
<dbReference type="InterPro" id="IPR014347">
    <property type="entry name" value="Tautomerase/MIF_sf"/>
</dbReference>
<proteinExistence type="predicted"/>
<accession>A0A8J3DEA5</accession>
<protein>
    <submittedName>
        <fullName evidence="1">Tautomerase</fullName>
    </submittedName>
</protein>
<dbReference type="Proteomes" id="UP000598271">
    <property type="component" value="Unassembled WGS sequence"/>
</dbReference>
<dbReference type="EMBL" id="BMXF01000011">
    <property type="protein sequence ID" value="GHB89084.1"/>
    <property type="molecule type" value="Genomic_DNA"/>
</dbReference>
<dbReference type="AlphaFoldDB" id="A0A8J3DEA5"/>
<evidence type="ECO:0000313" key="1">
    <source>
        <dbReference type="EMBL" id="GHB89084.1"/>
    </source>
</evidence>
<dbReference type="SUPFAM" id="SSF55331">
    <property type="entry name" value="Tautomerase/MIF"/>
    <property type="match status" value="1"/>
</dbReference>
<organism evidence="1 2">
    <name type="scientific">Persicitalea jodogahamensis</name>
    <dbReference type="NCBI Taxonomy" id="402147"/>
    <lineage>
        <taxon>Bacteria</taxon>
        <taxon>Pseudomonadati</taxon>
        <taxon>Bacteroidota</taxon>
        <taxon>Cytophagia</taxon>
        <taxon>Cytophagales</taxon>
        <taxon>Spirosomataceae</taxon>
        <taxon>Persicitalea</taxon>
    </lineage>
</organism>